<name>A0A2I6SCA9_9VIRU</name>
<dbReference type="EMBL" id="MG702567">
    <property type="protein sequence ID" value="AUO15193.1"/>
    <property type="molecule type" value="Genomic_DNA"/>
</dbReference>
<reference evidence="1" key="1">
    <citation type="submission" date="2017-12" db="EMBL/GenBank/DDBJ databases">
        <authorList>
            <person name="Katneni V.K."/>
            <person name="Shekhar M.S."/>
            <person name="Otta S.K."/>
            <person name="Karthic K."/>
            <person name="Jangam A.K."/>
            <person name="Gopikrishna G."/>
            <person name="Vijayan K.K."/>
        </authorList>
    </citation>
    <scope>NUCLEOTIDE SEQUENCE [LARGE SCALE GENOMIC DNA]</scope>
    <source>
        <strain evidence="1">IN_AP4RU</strain>
    </source>
</reference>
<proteinExistence type="predicted"/>
<organism evidence="1">
    <name type="scientific">White spot syndrome virus</name>
    <dbReference type="NCBI Taxonomy" id="342409"/>
    <lineage>
        <taxon>Viruses</taxon>
        <taxon>Viruses incertae sedis</taxon>
        <taxon>Naldaviricetes</taxon>
        <taxon>Nimaviridae</taxon>
        <taxon>Whispovirus</taxon>
    </lineage>
</organism>
<reference evidence="1" key="2">
    <citation type="journal article" date="2018" name="Genome Announc.">
        <title>First Report of a Complete Genome Sequence of White spot syndrome virus from India.</title>
        <authorList>
            <person name="Vinaya Kumar K."/>
            <person name="Shekhar M.S."/>
            <person name="Otta S.K."/>
            <person name="Karthic K."/>
            <person name="Ashok Kumar J."/>
            <person name="Gopikrishna G."/>
            <person name="Vijayan K.K."/>
        </authorList>
    </citation>
    <scope>NUCLEOTIDE SEQUENCE</scope>
    <source>
        <strain evidence="1">IN_AP4RU</strain>
    </source>
</reference>
<sequence length="73" mass="8732">MSRIFIFIREGDFSRRKCRPEYIAANKLLITELIKRAEKCFYTVELLQAEFMEMCKMDKDFCTRQGFKIYCGG</sequence>
<protein>
    <submittedName>
        <fullName evidence="1">WSSV422</fullName>
    </submittedName>
</protein>
<dbReference type="Proteomes" id="UP000267352">
    <property type="component" value="Segment"/>
</dbReference>
<evidence type="ECO:0000313" key="1">
    <source>
        <dbReference type="EMBL" id="AUO15193.1"/>
    </source>
</evidence>
<accession>A0A2I6SCA9</accession>